<name>A0A1L9T4L5_9EURO</name>
<dbReference type="AlphaFoldDB" id="A0A1L9T4L5"/>
<dbReference type="VEuPathDB" id="FungiDB:ASPSYDRAFT_498888"/>
<dbReference type="EMBL" id="KV878595">
    <property type="protein sequence ID" value="OJJ54386.1"/>
    <property type="molecule type" value="Genomic_DNA"/>
</dbReference>
<evidence type="ECO:0000313" key="4">
    <source>
        <dbReference type="Proteomes" id="UP000184356"/>
    </source>
</evidence>
<evidence type="ECO:0000256" key="2">
    <source>
        <dbReference type="SAM" id="Phobius"/>
    </source>
</evidence>
<evidence type="ECO:0000313" key="3">
    <source>
        <dbReference type="EMBL" id="OJJ54386.1"/>
    </source>
</evidence>
<keyword evidence="4" id="KW-1185">Reference proteome</keyword>
<keyword evidence="2" id="KW-0812">Transmembrane</keyword>
<gene>
    <name evidence="3" type="ORF">ASPSYDRAFT_498888</name>
</gene>
<feature type="compositionally biased region" description="Basic residues" evidence="1">
    <location>
        <begin position="1"/>
        <end position="15"/>
    </location>
</feature>
<proteinExistence type="predicted"/>
<keyword evidence="2" id="KW-0472">Membrane</keyword>
<accession>A0A1L9T4L5</accession>
<feature type="transmembrane region" description="Helical" evidence="2">
    <location>
        <begin position="46"/>
        <end position="66"/>
    </location>
</feature>
<organism evidence="3 4">
    <name type="scientific">Aspergillus sydowii CBS 593.65</name>
    <dbReference type="NCBI Taxonomy" id="1036612"/>
    <lineage>
        <taxon>Eukaryota</taxon>
        <taxon>Fungi</taxon>
        <taxon>Dikarya</taxon>
        <taxon>Ascomycota</taxon>
        <taxon>Pezizomycotina</taxon>
        <taxon>Eurotiomycetes</taxon>
        <taxon>Eurotiomycetidae</taxon>
        <taxon>Eurotiales</taxon>
        <taxon>Aspergillaceae</taxon>
        <taxon>Aspergillus</taxon>
        <taxon>Aspergillus subgen. Nidulantes</taxon>
    </lineage>
</organism>
<feature type="compositionally biased region" description="Basic and acidic residues" evidence="1">
    <location>
        <begin position="18"/>
        <end position="28"/>
    </location>
</feature>
<sequence length="128" mass="14723">MRGRRYSSAKNHLPKTMHGAERRLQHKDAEGVPDREYRIARTFPRLGLSIALLYAWLGTLSARIAALRRGASTGYELIPDVMASRCPDNTVERGLKHVEDNHSRRCHTELRAERCLLIVYQNYCQVYA</sequence>
<reference evidence="4" key="1">
    <citation type="journal article" date="2017" name="Genome Biol.">
        <title>Comparative genomics reveals high biological diversity and specific adaptations in the industrially and medically important fungal genus Aspergillus.</title>
        <authorList>
            <person name="de Vries R.P."/>
            <person name="Riley R."/>
            <person name="Wiebenga A."/>
            <person name="Aguilar-Osorio G."/>
            <person name="Amillis S."/>
            <person name="Uchima C.A."/>
            <person name="Anderluh G."/>
            <person name="Asadollahi M."/>
            <person name="Askin M."/>
            <person name="Barry K."/>
            <person name="Battaglia E."/>
            <person name="Bayram O."/>
            <person name="Benocci T."/>
            <person name="Braus-Stromeyer S.A."/>
            <person name="Caldana C."/>
            <person name="Canovas D."/>
            <person name="Cerqueira G.C."/>
            <person name="Chen F."/>
            <person name="Chen W."/>
            <person name="Choi C."/>
            <person name="Clum A."/>
            <person name="Dos Santos R.A."/>
            <person name="Damasio A.R."/>
            <person name="Diallinas G."/>
            <person name="Emri T."/>
            <person name="Fekete E."/>
            <person name="Flipphi M."/>
            <person name="Freyberg S."/>
            <person name="Gallo A."/>
            <person name="Gournas C."/>
            <person name="Habgood R."/>
            <person name="Hainaut M."/>
            <person name="Harispe M.L."/>
            <person name="Henrissat B."/>
            <person name="Hilden K.S."/>
            <person name="Hope R."/>
            <person name="Hossain A."/>
            <person name="Karabika E."/>
            <person name="Karaffa L."/>
            <person name="Karanyi Z."/>
            <person name="Krasevec N."/>
            <person name="Kuo A."/>
            <person name="Kusch H."/>
            <person name="LaButti K."/>
            <person name="Lagendijk E.L."/>
            <person name="Lapidus A."/>
            <person name="Levasseur A."/>
            <person name="Lindquist E."/>
            <person name="Lipzen A."/>
            <person name="Logrieco A.F."/>
            <person name="MacCabe A."/>
            <person name="Maekelae M.R."/>
            <person name="Malavazi I."/>
            <person name="Melin P."/>
            <person name="Meyer V."/>
            <person name="Mielnichuk N."/>
            <person name="Miskei M."/>
            <person name="Molnar A.P."/>
            <person name="Mule G."/>
            <person name="Ngan C.Y."/>
            <person name="Orejas M."/>
            <person name="Orosz E."/>
            <person name="Ouedraogo J.P."/>
            <person name="Overkamp K.M."/>
            <person name="Park H.-S."/>
            <person name="Perrone G."/>
            <person name="Piumi F."/>
            <person name="Punt P.J."/>
            <person name="Ram A.F."/>
            <person name="Ramon A."/>
            <person name="Rauscher S."/>
            <person name="Record E."/>
            <person name="Riano-Pachon D.M."/>
            <person name="Robert V."/>
            <person name="Roehrig J."/>
            <person name="Ruller R."/>
            <person name="Salamov A."/>
            <person name="Salih N.S."/>
            <person name="Samson R.A."/>
            <person name="Sandor E."/>
            <person name="Sanguinetti M."/>
            <person name="Schuetze T."/>
            <person name="Sepcic K."/>
            <person name="Shelest E."/>
            <person name="Sherlock G."/>
            <person name="Sophianopoulou V."/>
            <person name="Squina F.M."/>
            <person name="Sun H."/>
            <person name="Susca A."/>
            <person name="Todd R.B."/>
            <person name="Tsang A."/>
            <person name="Unkles S.E."/>
            <person name="van de Wiele N."/>
            <person name="van Rossen-Uffink D."/>
            <person name="Oliveira J.V."/>
            <person name="Vesth T.C."/>
            <person name="Visser J."/>
            <person name="Yu J.-H."/>
            <person name="Zhou M."/>
            <person name="Andersen M.R."/>
            <person name="Archer D.B."/>
            <person name="Baker S.E."/>
            <person name="Benoit I."/>
            <person name="Brakhage A.A."/>
            <person name="Braus G.H."/>
            <person name="Fischer R."/>
            <person name="Frisvad J.C."/>
            <person name="Goldman G.H."/>
            <person name="Houbraken J."/>
            <person name="Oakley B."/>
            <person name="Pocsi I."/>
            <person name="Scazzocchio C."/>
            <person name="Seiboth B."/>
            <person name="vanKuyk P.A."/>
            <person name="Wortman J."/>
            <person name="Dyer P.S."/>
            <person name="Grigoriev I.V."/>
        </authorList>
    </citation>
    <scope>NUCLEOTIDE SEQUENCE [LARGE SCALE GENOMIC DNA]</scope>
    <source>
        <strain evidence="4">CBS 593.65</strain>
    </source>
</reference>
<dbReference type="RefSeq" id="XP_040698192.1">
    <property type="nucleotide sequence ID" value="XM_040847957.1"/>
</dbReference>
<evidence type="ECO:0000256" key="1">
    <source>
        <dbReference type="SAM" id="MobiDB-lite"/>
    </source>
</evidence>
<dbReference type="GeneID" id="63764030"/>
<keyword evidence="2" id="KW-1133">Transmembrane helix</keyword>
<feature type="region of interest" description="Disordered" evidence="1">
    <location>
        <begin position="1"/>
        <end position="28"/>
    </location>
</feature>
<protein>
    <submittedName>
        <fullName evidence="3">Uncharacterized protein</fullName>
    </submittedName>
</protein>
<dbReference type="Proteomes" id="UP000184356">
    <property type="component" value="Unassembled WGS sequence"/>
</dbReference>